<dbReference type="Pfam" id="PF14322">
    <property type="entry name" value="SusD-like_3"/>
    <property type="match status" value="1"/>
</dbReference>
<accession>A0A0F5IKI3</accession>
<dbReference type="Pfam" id="PF07980">
    <property type="entry name" value="SusD_RagB"/>
    <property type="match status" value="1"/>
</dbReference>
<evidence type="ECO:0000256" key="2">
    <source>
        <dbReference type="ARBA" id="ARBA00006275"/>
    </source>
</evidence>
<dbReference type="SUPFAM" id="SSF48452">
    <property type="entry name" value="TPR-like"/>
    <property type="match status" value="1"/>
</dbReference>
<dbReference type="AlphaFoldDB" id="A0A0F5IKI3"/>
<dbReference type="InterPro" id="IPR012944">
    <property type="entry name" value="SusD_RagB_dom"/>
</dbReference>
<keyword evidence="5" id="KW-0998">Cell outer membrane</keyword>
<evidence type="ECO:0000313" key="9">
    <source>
        <dbReference type="EMBL" id="KKB45627.1"/>
    </source>
</evidence>
<evidence type="ECO:0000256" key="4">
    <source>
        <dbReference type="ARBA" id="ARBA00023136"/>
    </source>
</evidence>
<feature type="signal peptide" evidence="6">
    <location>
        <begin position="1"/>
        <end position="16"/>
    </location>
</feature>
<evidence type="ECO:0000259" key="8">
    <source>
        <dbReference type="Pfam" id="PF14322"/>
    </source>
</evidence>
<keyword evidence="4" id="KW-0472">Membrane</keyword>
<evidence type="ECO:0000256" key="1">
    <source>
        <dbReference type="ARBA" id="ARBA00004442"/>
    </source>
</evidence>
<dbReference type="Proteomes" id="UP000033047">
    <property type="component" value="Unassembled WGS sequence"/>
</dbReference>
<protein>
    <recommendedName>
        <fullName evidence="11">RagB/SusD domain-containing protein</fullName>
    </recommendedName>
</protein>
<dbReference type="PROSITE" id="PS51257">
    <property type="entry name" value="PROKAR_LIPOPROTEIN"/>
    <property type="match status" value="1"/>
</dbReference>
<feature type="domain" description="RagB/SusD" evidence="7">
    <location>
        <begin position="327"/>
        <end position="634"/>
    </location>
</feature>
<feature type="chain" id="PRO_5002487813" description="RagB/SusD domain-containing protein" evidence="6">
    <location>
        <begin position="17"/>
        <end position="634"/>
    </location>
</feature>
<dbReference type="GO" id="GO:0009279">
    <property type="term" value="C:cell outer membrane"/>
    <property type="evidence" value="ECO:0007669"/>
    <property type="project" value="UniProtKB-SubCell"/>
</dbReference>
<evidence type="ECO:0000256" key="5">
    <source>
        <dbReference type="ARBA" id="ARBA00023237"/>
    </source>
</evidence>
<evidence type="ECO:0000313" key="10">
    <source>
        <dbReference type="Proteomes" id="UP000033047"/>
    </source>
</evidence>
<dbReference type="HOGENOM" id="CLU_015553_0_3_10"/>
<comment type="similarity">
    <text evidence="2">Belongs to the SusD family.</text>
</comment>
<dbReference type="RefSeq" id="WP_046147831.1">
    <property type="nucleotide sequence ID" value="NZ_KQ033914.1"/>
</dbReference>
<proteinExistence type="inferred from homology"/>
<gene>
    <name evidence="9" type="ORF">HMPREF1535_04911</name>
</gene>
<evidence type="ECO:0000256" key="3">
    <source>
        <dbReference type="ARBA" id="ARBA00022729"/>
    </source>
</evidence>
<dbReference type="STRING" id="927665.HMPREF1535_04911"/>
<keyword evidence="3 6" id="KW-0732">Signal</keyword>
<comment type="caution">
    <text evidence="9">The sequence shown here is derived from an EMBL/GenBank/DDBJ whole genome shotgun (WGS) entry which is preliminary data.</text>
</comment>
<feature type="domain" description="SusD-like N-terminal" evidence="8">
    <location>
        <begin position="21"/>
        <end position="228"/>
    </location>
</feature>
<organism evidence="9 10">
    <name type="scientific">Parabacteroides goldsteinii DSM 19448 = WAL 12034</name>
    <dbReference type="NCBI Taxonomy" id="927665"/>
    <lineage>
        <taxon>Bacteria</taxon>
        <taxon>Pseudomonadati</taxon>
        <taxon>Bacteroidota</taxon>
        <taxon>Bacteroidia</taxon>
        <taxon>Bacteroidales</taxon>
        <taxon>Tannerellaceae</taxon>
        <taxon>Parabacteroides</taxon>
    </lineage>
</organism>
<reference evidence="9 10" key="1">
    <citation type="submission" date="2013-04" db="EMBL/GenBank/DDBJ databases">
        <title>The Genome Sequence of Parabacteroides goldsteinii DSM 19448.</title>
        <authorList>
            <consortium name="The Broad Institute Genomics Platform"/>
            <person name="Earl A."/>
            <person name="Ward D."/>
            <person name="Feldgarden M."/>
            <person name="Gevers D."/>
            <person name="Martens E."/>
            <person name="Sakamoto M."/>
            <person name="Benno Y."/>
            <person name="Song Y."/>
            <person name="Liu C."/>
            <person name="Lee J."/>
            <person name="Bolanos M."/>
            <person name="Vaisanen M.L."/>
            <person name="Finegold S.M."/>
            <person name="Walker B."/>
            <person name="Young S."/>
            <person name="Zeng Q."/>
            <person name="Gargeya S."/>
            <person name="Fitzgerald M."/>
            <person name="Haas B."/>
            <person name="Abouelleil A."/>
            <person name="Allen A.W."/>
            <person name="Alvarado L."/>
            <person name="Arachchi H.M."/>
            <person name="Berlin A.M."/>
            <person name="Chapman S.B."/>
            <person name="Gainer-Dewar J."/>
            <person name="Goldberg J."/>
            <person name="Griggs A."/>
            <person name="Gujja S."/>
            <person name="Hansen M."/>
            <person name="Howarth C."/>
            <person name="Imamovic A."/>
            <person name="Ireland A."/>
            <person name="Larimer J."/>
            <person name="McCowan C."/>
            <person name="Murphy C."/>
            <person name="Pearson M."/>
            <person name="Poon T.W."/>
            <person name="Priest M."/>
            <person name="Roberts A."/>
            <person name="Saif S."/>
            <person name="Shea T."/>
            <person name="Sisk P."/>
            <person name="Sykes S."/>
            <person name="Wortman J."/>
            <person name="Nusbaum C."/>
            <person name="Birren B."/>
        </authorList>
    </citation>
    <scope>NUCLEOTIDE SEQUENCE [LARGE SCALE GENOMIC DNA]</scope>
    <source>
        <strain evidence="9 10">DSM 19448</strain>
    </source>
</reference>
<dbReference type="InterPro" id="IPR011990">
    <property type="entry name" value="TPR-like_helical_dom_sf"/>
</dbReference>
<comment type="subcellular location">
    <subcellularLocation>
        <location evidence="1">Cell outer membrane</location>
    </subcellularLocation>
</comment>
<evidence type="ECO:0000256" key="6">
    <source>
        <dbReference type="SAM" id="SignalP"/>
    </source>
</evidence>
<sequence length="634" mass="72818">MKSIYKYIVCVCTALAATSCDFLDVVPDNVATEEHAFADRYTVEKYLASCYWRVPKAASMSENPGIHGAMEMILNTEYSGDTGMKLGLGQDSPTSALMNYWASSYSLYAGIRDCNTFMMGIGDVKDLDEYEKKRMIAEVKMLKAYFHFYLLSYYGPICPLRESPAVNESTQAVRVYREKVDDCFSYVLDLMDEVIESEALPLILSNPTTELGRFTQPAAYMLKAKILLYWASPLFNGNTDYNSFRDHNGEPFFNQTYDASRWTTAAEACKKAVDICETAGIRLYRTSDYISAKKLSDQILQVQTLRGVISHRWNAELIWSNTSYPVDGGFQSDCFTYFESALTLGTKQRLSVPLSTVEWFYSKNGVPIEEDIMYDYTNRYSLRTGDEGNRYYIQKGEQTAGLNFDREPRFYSTLGFDRGKWYGNSYKNIPDDDAECLYPKNRFGEYSSAADPGNYNATGYWPKKLVSINSSYRDANSVTWESYPFPDMRFADLLLMCAEALNESKNVPDAEVYKYIDMVRERAGLDGVLQSWRKYSNHPEKPTTKEGMREIIQRERKIELACEGSYYWDSRRWKTALQEQNRLIQGWNINASDAENYYTVTPVYEQSFSFKKYLAPIPESDIVKNPQLIQNPGW</sequence>
<name>A0A0F5IKI3_9BACT</name>
<evidence type="ECO:0008006" key="11">
    <source>
        <dbReference type="Google" id="ProtNLM"/>
    </source>
</evidence>
<dbReference type="InterPro" id="IPR033985">
    <property type="entry name" value="SusD-like_N"/>
</dbReference>
<evidence type="ECO:0000259" key="7">
    <source>
        <dbReference type="Pfam" id="PF07980"/>
    </source>
</evidence>
<dbReference type="Gene3D" id="1.25.40.390">
    <property type="match status" value="1"/>
</dbReference>
<dbReference type="PATRIC" id="fig|927665.4.peg.5038"/>
<dbReference type="EMBL" id="AQHV01000028">
    <property type="protein sequence ID" value="KKB45627.1"/>
    <property type="molecule type" value="Genomic_DNA"/>
</dbReference>